<organism evidence="1 2">
    <name type="scientific">Nepenthes gracilis</name>
    <name type="common">Slender pitcher plant</name>
    <dbReference type="NCBI Taxonomy" id="150966"/>
    <lineage>
        <taxon>Eukaryota</taxon>
        <taxon>Viridiplantae</taxon>
        <taxon>Streptophyta</taxon>
        <taxon>Embryophyta</taxon>
        <taxon>Tracheophyta</taxon>
        <taxon>Spermatophyta</taxon>
        <taxon>Magnoliopsida</taxon>
        <taxon>eudicotyledons</taxon>
        <taxon>Gunneridae</taxon>
        <taxon>Pentapetalae</taxon>
        <taxon>Caryophyllales</taxon>
        <taxon>Nepenthaceae</taxon>
        <taxon>Nepenthes</taxon>
    </lineage>
</organism>
<evidence type="ECO:0000313" key="1">
    <source>
        <dbReference type="EMBL" id="GMH12965.1"/>
    </source>
</evidence>
<keyword evidence="2" id="KW-1185">Reference proteome</keyword>
<dbReference type="AlphaFoldDB" id="A0AAD3SJX8"/>
<gene>
    <name evidence="1" type="ORF">Nepgr_014806</name>
</gene>
<dbReference type="Proteomes" id="UP001279734">
    <property type="component" value="Unassembled WGS sequence"/>
</dbReference>
<accession>A0AAD3SJX8</accession>
<dbReference type="EMBL" id="BSYO01000012">
    <property type="protein sequence ID" value="GMH12965.1"/>
    <property type="molecule type" value="Genomic_DNA"/>
</dbReference>
<sequence>MSCCLSSRRSLVPAEYADVLICMLDIPHPFCLGCMDGGRLDLMMRQGEKWHFVFAHCVDGAAIGSGVSSLFFVAVMECSDVSGAIEADGAYFDRLLVPAVSFFWMSWNSTAHGMDNLLSVVVLNCLCFCLLNHLKDAEGGLGLLLESCFQNLLHCIYGLLLVVVRRGCLAESASPVWCWGWLCGTSAPIADSDELVDSAAVAMLLIGLQCWNVEPGAWSLLMWMSNWICCSRRMLKCNGRPLGWNGFVCSW</sequence>
<name>A0AAD3SJX8_NEPGR</name>
<comment type="caution">
    <text evidence="1">The sequence shown here is derived from an EMBL/GenBank/DDBJ whole genome shotgun (WGS) entry which is preliminary data.</text>
</comment>
<evidence type="ECO:0000313" key="2">
    <source>
        <dbReference type="Proteomes" id="UP001279734"/>
    </source>
</evidence>
<reference evidence="1" key="1">
    <citation type="submission" date="2023-05" db="EMBL/GenBank/DDBJ databases">
        <title>Nepenthes gracilis genome sequencing.</title>
        <authorList>
            <person name="Fukushima K."/>
        </authorList>
    </citation>
    <scope>NUCLEOTIDE SEQUENCE</scope>
    <source>
        <strain evidence="1">SING2019-196</strain>
    </source>
</reference>
<protein>
    <submittedName>
        <fullName evidence="1">Uncharacterized protein</fullName>
    </submittedName>
</protein>
<proteinExistence type="predicted"/>